<dbReference type="EC" id="2.3.2.27" evidence="4"/>
<evidence type="ECO:0000256" key="3">
    <source>
        <dbReference type="ARBA" id="ARBA00004906"/>
    </source>
</evidence>
<feature type="transmembrane region" description="Helical" evidence="11">
    <location>
        <begin position="972"/>
        <end position="996"/>
    </location>
</feature>
<feature type="transmembrane region" description="Helical" evidence="11">
    <location>
        <begin position="1106"/>
        <end position="1124"/>
    </location>
</feature>
<evidence type="ECO:0000313" key="13">
    <source>
        <dbReference type="EMBL" id="KAG0317227.1"/>
    </source>
</evidence>
<feature type="transmembrane region" description="Helical" evidence="11">
    <location>
        <begin position="877"/>
        <end position="898"/>
    </location>
</feature>
<keyword evidence="6 11" id="KW-0812">Transmembrane</keyword>
<accession>A0A9P6RF28</accession>
<dbReference type="EMBL" id="JAAAIP010000435">
    <property type="protein sequence ID" value="KAG0317227.1"/>
    <property type="molecule type" value="Genomic_DNA"/>
</dbReference>
<comment type="caution">
    <text evidence="13">The sequence shown here is derived from an EMBL/GenBank/DDBJ whole genome shotgun (WGS) entry which is preliminary data.</text>
</comment>
<feature type="transmembrane region" description="Helical" evidence="11">
    <location>
        <begin position="658"/>
        <end position="679"/>
    </location>
</feature>
<feature type="compositionally biased region" description="Acidic residues" evidence="10">
    <location>
        <begin position="1280"/>
        <end position="1291"/>
    </location>
</feature>
<evidence type="ECO:0000256" key="7">
    <source>
        <dbReference type="ARBA" id="ARBA00022786"/>
    </source>
</evidence>
<dbReference type="GO" id="GO:0061630">
    <property type="term" value="F:ubiquitin protein ligase activity"/>
    <property type="evidence" value="ECO:0007669"/>
    <property type="project" value="UniProtKB-EC"/>
</dbReference>
<dbReference type="Proteomes" id="UP000738325">
    <property type="component" value="Unassembled WGS sequence"/>
</dbReference>
<feature type="transmembrane region" description="Helical" evidence="11">
    <location>
        <begin position="699"/>
        <end position="716"/>
    </location>
</feature>
<evidence type="ECO:0000256" key="11">
    <source>
        <dbReference type="SAM" id="Phobius"/>
    </source>
</evidence>
<keyword evidence="5" id="KW-0808">Transferase</keyword>
<protein>
    <recommendedName>
        <fullName evidence="4">RING-type E3 ubiquitin transferase</fullName>
        <ecNumber evidence="4">2.3.2.27</ecNumber>
    </recommendedName>
</protein>
<dbReference type="GO" id="GO:0036503">
    <property type="term" value="P:ERAD pathway"/>
    <property type="evidence" value="ECO:0007669"/>
    <property type="project" value="TreeGrafter"/>
</dbReference>
<dbReference type="GO" id="GO:0005789">
    <property type="term" value="C:endoplasmic reticulum membrane"/>
    <property type="evidence" value="ECO:0007669"/>
    <property type="project" value="TreeGrafter"/>
</dbReference>
<comment type="catalytic activity">
    <reaction evidence="1">
        <text>S-ubiquitinyl-[E2 ubiquitin-conjugating enzyme]-L-cysteine + [acceptor protein]-L-lysine = [E2 ubiquitin-conjugating enzyme]-L-cysteine + N(6)-ubiquitinyl-[acceptor protein]-L-lysine.</text>
        <dbReference type="EC" id="2.3.2.27"/>
    </reaction>
</comment>
<dbReference type="OrthoDB" id="264354at2759"/>
<feature type="region of interest" description="Disordered" evidence="10">
    <location>
        <begin position="198"/>
        <end position="243"/>
    </location>
</feature>
<feature type="transmembrane region" description="Helical" evidence="11">
    <location>
        <begin position="1063"/>
        <end position="1086"/>
    </location>
</feature>
<feature type="transmembrane region" description="Helical" evidence="11">
    <location>
        <begin position="502"/>
        <end position="521"/>
    </location>
</feature>
<feature type="transmembrane region" description="Helical" evidence="11">
    <location>
        <begin position="127"/>
        <end position="147"/>
    </location>
</feature>
<feature type="transmembrane region" description="Helical" evidence="11">
    <location>
        <begin position="595"/>
        <end position="616"/>
    </location>
</feature>
<reference evidence="13" key="1">
    <citation type="journal article" date="2020" name="Fungal Divers.">
        <title>Resolving the Mortierellaceae phylogeny through synthesis of multi-gene phylogenetics and phylogenomics.</title>
        <authorList>
            <person name="Vandepol N."/>
            <person name="Liber J."/>
            <person name="Desiro A."/>
            <person name="Na H."/>
            <person name="Kennedy M."/>
            <person name="Barry K."/>
            <person name="Grigoriev I.V."/>
            <person name="Miller A.N."/>
            <person name="O'Donnell K."/>
            <person name="Stajich J.E."/>
            <person name="Bonito G."/>
        </authorList>
    </citation>
    <scope>NUCLEOTIDE SEQUENCE</scope>
    <source>
        <strain evidence="13">REB-010B</strain>
    </source>
</reference>
<feature type="compositionally biased region" description="Pro residues" evidence="10">
    <location>
        <begin position="289"/>
        <end position="307"/>
    </location>
</feature>
<feature type="transmembrane region" description="Helical" evidence="11">
    <location>
        <begin position="1008"/>
        <end position="1027"/>
    </location>
</feature>
<feature type="compositionally biased region" description="Acidic residues" evidence="10">
    <location>
        <begin position="198"/>
        <end position="223"/>
    </location>
</feature>
<feature type="transmembrane region" description="Helical" evidence="11">
    <location>
        <begin position="918"/>
        <end position="935"/>
    </location>
</feature>
<feature type="transmembrane region" description="Helical" evidence="11">
    <location>
        <begin position="347"/>
        <end position="367"/>
    </location>
</feature>
<gene>
    <name evidence="13" type="ORF">BGZ99_006435</name>
</gene>
<evidence type="ECO:0000256" key="5">
    <source>
        <dbReference type="ARBA" id="ARBA00022679"/>
    </source>
</evidence>
<keyword evidence="9 11" id="KW-0472">Membrane</keyword>
<keyword evidence="7" id="KW-0833">Ubl conjugation pathway</keyword>
<feature type="region of interest" description="Disordered" evidence="10">
    <location>
        <begin position="1226"/>
        <end position="1292"/>
    </location>
</feature>
<name>A0A9P6RF28_9FUNG</name>
<comment type="subcellular location">
    <subcellularLocation>
        <location evidence="2">Membrane</location>
        <topology evidence="2">Multi-pass membrane protein</topology>
    </subcellularLocation>
</comment>
<dbReference type="PANTHER" id="PTHR13145">
    <property type="entry name" value="SSM4 PROTEIN"/>
    <property type="match status" value="1"/>
</dbReference>
<feature type="domain" description="E3 ubiquitin-protein ligase MARCHF6-like C-terminal" evidence="12">
    <location>
        <begin position="957"/>
        <end position="1132"/>
    </location>
</feature>
<feature type="transmembrane region" description="Helical" evidence="11">
    <location>
        <begin position="548"/>
        <end position="575"/>
    </location>
</feature>
<keyword evidence="8 11" id="KW-1133">Transmembrane helix</keyword>
<proteinExistence type="predicted"/>
<sequence>MPATIPTRVLLGKAAGRLVKGVRFILRGILVAFIWLVMLPYFTIWIWRLYFFIGEIFAYRANGLETPVWNSTAFFDSMYNKTTPPPPTTEIGPDKALDGISLLLFHSVAPEHQWISRFILDCFEGQIISSVVVVAFVAVFLLREWVLQNQEGEAIRMGMDDAVAPDAGVEMEAQAFNVEHAVERLIAAQHHIEAVVEGEADLTDDSNDSDTSDDSDDDGDGGDGDQHAPWEPDLGVRPVEEQQDMIRRINQRGIRVRRRDRIIDPPERDPIPEDMQFFLPRPARAAPVAPLPPPPPRQALQPPPAPRARPIAGRDDELDEVNVEELEGILEVIGMHGSFWMLLQNSLLMSALMCASLGLGIWIPFMIGKSILLMNPLNIIRLPLVVLSRLTDPILDFLFDRLLPHVSSTFSKAITTFKSPPLENLYQEHILPAWNAIIEISVSGTTSDFYAKGSTTTADVTEALVADGLGEVVGNSTNATVVHHVVRKWTELAYGSSSEDRVMAVMIGYTVLFCVAYLYFIKTQNAYGHSFARVVRDALRQQGFVLKIAFFVAVEMIVFPLFCGTVIGLSTLPLFKGATLASRIAFYRSSPNSWLIVHWLVGTAFMFNFSYFIGYCRGIVRPGVMWFIRDPEDHTFHPVREILERPFMQQLAKLCSGAAMYFTLIVVGITTTIHCVNLLFKDVLPLRWPVEEPISDLPIDLLIFHLIFPLTVRYLNPMNQIKSLIKNWWRTLVHWLRLSSFMYASEGQRYYDEEGHIVYRSWKAWLLRWLPPIPGLSDDANSETVGSGEELDIGAPVIFVRDGSLLRVPNTDRIFHLKGRHVLVPVDEYGNALNPIDDLPAEVDPMVDMQTRRRDGLVDPKENTVIVYAPPHFKQRVGVFVVVLWTTVSMAMVLAALAPIVTGRAIFRLKMERPVHDIYSFLAGVYFLRGFWFILHWSTAKVQKIASQGLQPISFKAQLRAVWGLCWLAAKVVYFGVTFGVILPFILGIMVELFVILPVRTAIDDPDMGIILVLNWAVGLLYLKIIHRVLSVMPNNRFAIDMNRVFNGADVRNWDAALATKRLILPALGIAALATGGPFVLAWILAEALELTGIQRVRVFRQSYPVVLLTALVVLGLREAVVIMRGWTQYVRDQEYLVGRQLHNLQMEERAQQEPIPNQADRADVPPPPPPPPANAAVIEEEALPVRREAGSTNEDQTPPPSAMPAMVYEEESLRRWSAARQHAEMQAEEEEDRVQTRRRRGVARTFTEDDEDTVFQKEQTPPLFRSNSRRVRDPPVGSEVEEDDIEEEGDSIAQRIRLRRNRRMLKELVEAGMDSDGGQGRSTSFYRR</sequence>
<dbReference type="Pfam" id="PF23113">
    <property type="entry name" value="MARCHF6_C"/>
    <property type="match status" value="1"/>
</dbReference>
<feature type="region of interest" description="Disordered" evidence="10">
    <location>
        <begin position="285"/>
        <end position="314"/>
    </location>
</feature>
<evidence type="ECO:0000256" key="2">
    <source>
        <dbReference type="ARBA" id="ARBA00004141"/>
    </source>
</evidence>
<evidence type="ECO:0000256" key="1">
    <source>
        <dbReference type="ARBA" id="ARBA00000900"/>
    </source>
</evidence>
<comment type="pathway">
    <text evidence="3">Protein modification; protein ubiquitination.</text>
</comment>
<keyword evidence="14" id="KW-1185">Reference proteome</keyword>
<evidence type="ECO:0000256" key="4">
    <source>
        <dbReference type="ARBA" id="ARBA00012483"/>
    </source>
</evidence>
<dbReference type="InterPro" id="IPR056521">
    <property type="entry name" value="MARCHF6-like_C"/>
</dbReference>
<organism evidence="13 14">
    <name type="scientific">Dissophora globulifera</name>
    <dbReference type="NCBI Taxonomy" id="979702"/>
    <lineage>
        <taxon>Eukaryota</taxon>
        <taxon>Fungi</taxon>
        <taxon>Fungi incertae sedis</taxon>
        <taxon>Mucoromycota</taxon>
        <taxon>Mortierellomycotina</taxon>
        <taxon>Mortierellomycetes</taxon>
        <taxon>Mortierellales</taxon>
        <taxon>Mortierellaceae</taxon>
        <taxon>Dissophora</taxon>
    </lineage>
</organism>
<evidence type="ECO:0000259" key="12">
    <source>
        <dbReference type="Pfam" id="PF23113"/>
    </source>
</evidence>
<evidence type="ECO:0000256" key="9">
    <source>
        <dbReference type="ARBA" id="ARBA00023136"/>
    </source>
</evidence>
<evidence type="ECO:0000256" key="6">
    <source>
        <dbReference type="ARBA" id="ARBA00022692"/>
    </source>
</evidence>
<evidence type="ECO:0000256" key="10">
    <source>
        <dbReference type="SAM" id="MobiDB-lite"/>
    </source>
</evidence>
<feature type="compositionally biased region" description="Pro residues" evidence="10">
    <location>
        <begin position="1165"/>
        <end position="1174"/>
    </location>
</feature>
<evidence type="ECO:0000256" key="8">
    <source>
        <dbReference type="ARBA" id="ARBA00022989"/>
    </source>
</evidence>
<feature type="transmembrane region" description="Helical" evidence="11">
    <location>
        <begin position="24"/>
        <end position="47"/>
    </location>
</feature>
<feature type="region of interest" description="Disordered" evidence="10">
    <location>
        <begin position="1150"/>
        <end position="1176"/>
    </location>
</feature>
<dbReference type="PANTHER" id="PTHR13145:SF0">
    <property type="entry name" value="E3 UBIQUITIN-PROTEIN LIGASE MARCHF6"/>
    <property type="match status" value="1"/>
</dbReference>
<evidence type="ECO:0000313" key="14">
    <source>
        <dbReference type="Proteomes" id="UP000738325"/>
    </source>
</evidence>